<comment type="subcellular location">
    <subcellularLocation>
        <location evidence="2 15">Cytoplasm</location>
    </subcellularLocation>
</comment>
<dbReference type="Gene3D" id="3.90.740.10">
    <property type="entry name" value="Valyl/Leucyl/Isoleucyl-tRNA synthetase, editing domain"/>
    <property type="match status" value="1"/>
</dbReference>
<feature type="domain" description="Methionyl/Valyl/Leucyl/Isoleucyl-tRNA synthetase anticodon-binding" evidence="18">
    <location>
        <begin position="764"/>
        <end position="909"/>
    </location>
</feature>
<dbReference type="SUPFAM" id="SSF47323">
    <property type="entry name" value="Anticodon-binding domain of a subclass of class I aminoacyl-tRNA synthetases"/>
    <property type="match status" value="1"/>
</dbReference>
<evidence type="ECO:0000256" key="8">
    <source>
        <dbReference type="ARBA" id="ARBA00022741"/>
    </source>
</evidence>
<dbReference type="GO" id="GO:0005524">
    <property type="term" value="F:ATP binding"/>
    <property type="evidence" value="ECO:0007669"/>
    <property type="project" value="UniProtKB-UniRule"/>
</dbReference>
<dbReference type="HAMAP" id="MF_02003">
    <property type="entry name" value="Ile_tRNA_synth_type2"/>
    <property type="match status" value="1"/>
</dbReference>
<evidence type="ECO:0000256" key="7">
    <source>
        <dbReference type="ARBA" id="ARBA00022723"/>
    </source>
</evidence>
<dbReference type="InterPro" id="IPR002300">
    <property type="entry name" value="aa-tRNA-synth_Ia"/>
</dbReference>
<comment type="similarity">
    <text evidence="3 15">Belongs to the class-I aminoacyl-tRNA synthetase family. IleS type 2 subfamily.</text>
</comment>
<comment type="catalytic activity">
    <reaction evidence="14 15">
        <text>tRNA(Ile) + L-isoleucine + ATP = L-isoleucyl-tRNA(Ile) + AMP + diphosphate</text>
        <dbReference type="Rhea" id="RHEA:11060"/>
        <dbReference type="Rhea" id="RHEA-COMP:9666"/>
        <dbReference type="Rhea" id="RHEA-COMP:9695"/>
        <dbReference type="ChEBI" id="CHEBI:30616"/>
        <dbReference type="ChEBI" id="CHEBI:33019"/>
        <dbReference type="ChEBI" id="CHEBI:58045"/>
        <dbReference type="ChEBI" id="CHEBI:78442"/>
        <dbReference type="ChEBI" id="CHEBI:78528"/>
        <dbReference type="ChEBI" id="CHEBI:456215"/>
        <dbReference type="EC" id="6.1.1.5"/>
    </reaction>
</comment>
<dbReference type="GO" id="GO:0000049">
    <property type="term" value="F:tRNA binding"/>
    <property type="evidence" value="ECO:0007669"/>
    <property type="project" value="InterPro"/>
</dbReference>
<dbReference type="OrthoDB" id="9810365at2"/>
<dbReference type="PANTHER" id="PTHR42780">
    <property type="entry name" value="SOLEUCYL-TRNA SYNTHETASE"/>
    <property type="match status" value="1"/>
</dbReference>
<comment type="function">
    <text evidence="13 15">Catalyzes the attachment of isoleucine to tRNA(Ile). As IleRS can inadvertently accommodate and process structurally similar amino acids such as valine, to avoid such errors it has two additional distinct tRNA(Ile)-dependent editing activities. One activity is designated as 'pretransfer' editing and involves the hydrolysis of activated Val-AMP. The other activity is designated 'posttransfer' editing and involves deacylation of mischarged Val-tRNA(Ile).</text>
</comment>
<proteinExistence type="inferred from homology"/>
<dbReference type="GO" id="GO:0005737">
    <property type="term" value="C:cytoplasm"/>
    <property type="evidence" value="ECO:0007669"/>
    <property type="project" value="UniProtKB-SubCell"/>
</dbReference>
<comment type="domain">
    <text evidence="15">IleRS has two distinct active sites: one for aminoacylation and one for editing. The misactivated valine is translocated from the active site to the editing site, which sterically excludes the correctly activated isoleucine. The single editing site contains two valyl binding pockets, one specific for each substrate (Val-AMP or Val-tRNA(Ile)).</text>
</comment>
<evidence type="ECO:0000256" key="13">
    <source>
        <dbReference type="ARBA" id="ARBA00025217"/>
    </source>
</evidence>
<gene>
    <name evidence="15" type="primary">ileS</name>
    <name evidence="19" type="ORF">CC117_11220</name>
</gene>
<dbReference type="GO" id="GO:0008270">
    <property type="term" value="F:zinc ion binding"/>
    <property type="evidence" value="ECO:0007669"/>
    <property type="project" value="UniProtKB-UniRule"/>
</dbReference>
<accession>A0A1S1RB15</accession>
<evidence type="ECO:0000256" key="14">
    <source>
        <dbReference type="ARBA" id="ARBA00048359"/>
    </source>
</evidence>
<feature type="region of interest" description="Disordered" evidence="16">
    <location>
        <begin position="1092"/>
        <end position="1118"/>
    </location>
</feature>
<dbReference type="FunFam" id="3.40.50.620:FF:000075">
    <property type="entry name" value="Isoleucine--tRNA ligase"/>
    <property type="match status" value="1"/>
</dbReference>
<feature type="domain" description="Aminoacyl-tRNA synthetase class Ia" evidence="17">
    <location>
        <begin position="28"/>
        <end position="669"/>
    </location>
</feature>
<evidence type="ECO:0000259" key="17">
    <source>
        <dbReference type="Pfam" id="PF00133"/>
    </source>
</evidence>
<evidence type="ECO:0000256" key="6">
    <source>
        <dbReference type="ARBA" id="ARBA00022598"/>
    </source>
</evidence>
<dbReference type="GO" id="GO:0004822">
    <property type="term" value="F:isoleucine-tRNA ligase activity"/>
    <property type="evidence" value="ECO:0007669"/>
    <property type="project" value="UniProtKB-UniRule"/>
</dbReference>
<dbReference type="Pfam" id="PF19302">
    <property type="entry name" value="DUF5915"/>
    <property type="match status" value="1"/>
</dbReference>
<dbReference type="EC" id="6.1.1.5" evidence="15"/>
<dbReference type="PRINTS" id="PR00984">
    <property type="entry name" value="TRNASYNTHILE"/>
</dbReference>
<dbReference type="PANTHER" id="PTHR42780:SF1">
    <property type="entry name" value="ISOLEUCINE--TRNA LIGASE, CYTOPLASMIC"/>
    <property type="match status" value="1"/>
</dbReference>
<evidence type="ECO:0000256" key="2">
    <source>
        <dbReference type="ARBA" id="ARBA00004496"/>
    </source>
</evidence>
<dbReference type="Gene3D" id="1.10.730.10">
    <property type="entry name" value="Isoleucyl-tRNA Synthetase, Domain 1"/>
    <property type="match status" value="1"/>
</dbReference>
<evidence type="ECO:0000256" key="10">
    <source>
        <dbReference type="ARBA" id="ARBA00022840"/>
    </source>
</evidence>
<dbReference type="InterPro" id="IPR023586">
    <property type="entry name" value="Ile-tRNA-ligase_type2"/>
</dbReference>
<keyword evidence="5 15" id="KW-0963">Cytoplasm</keyword>
<evidence type="ECO:0000256" key="15">
    <source>
        <dbReference type="HAMAP-Rule" id="MF_02003"/>
    </source>
</evidence>
<keyword evidence="7 15" id="KW-0479">Metal-binding</keyword>
<dbReference type="GO" id="GO:0002161">
    <property type="term" value="F:aminoacyl-tRNA deacylase activity"/>
    <property type="evidence" value="ECO:0007669"/>
    <property type="project" value="InterPro"/>
</dbReference>
<keyword evidence="10 15" id="KW-0067">ATP-binding</keyword>
<evidence type="ECO:0000256" key="5">
    <source>
        <dbReference type="ARBA" id="ARBA00022490"/>
    </source>
</evidence>
<dbReference type="InterPro" id="IPR009008">
    <property type="entry name" value="Val/Leu/Ile-tRNA-synth_edit"/>
</dbReference>
<name>A0A1S1RB15_9ACTN</name>
<feature type="binding site" evidence="15">
    <location>
        <position position="644"/>
    </location>
    <ligand>
        <name>ATP</name>
        <dbReference type="ChEBI" id="CHEBI:30616"/>
    </ligand>
</feature>
<keyword evidence="9 15" id="KW-0862">Zinc</keyword>
<evidence type="ECO:0000256" key="9">
    <source>
        <dbReference type="ARBA" id="ARBA00022833"/>
    </source>
</evidence>
<feature type="compositionally biased region" description="Low complexity" evidence="16">
    <location>
        <begin position="1092"/>
        <end position="1111"/>
    </location>
</feature>
<evidence type="ECO:0000256" key="16">
    <source>
        <dbReference type="SAM" id="MobiDB-lite"/>
    </source>
</evidence>
<dbReference type="Proteomes" id="UP000179627">
    <property type="component" value="Unassembled WGS sequence"/>
</dbReference>
<dbReference type="CDD" id="cd07961">
    <property type="entry name" value="Anticodon_Ia_Ile_ABEc"/>
    <property type="match status" value="1"/>
</dbReference>
<evidence type="ECO:0000313" key="20">
    <source>
        <dbReference type="Proteomes" id="UP000179627"/>
    </source>
</evidence>
<evidence type="ECO:0000256" key="1">
    <source>
        <dbReference type="ARBA" id="ARBA00001947"/>
    </source>
</evidence>
<dbReference type="SUPFAM" id="SSF52374">
    <property type="entry name" value="Nucleotidylyl transferase"/>
    <property type="match status" value="1"/>
</dbReference>
<dbReference type="SUPFAM" id="SSF50677">
    <property type="entry name" value="ValRS/IleRS/LeuRS editing domain"/>
    <property type="match status" value="1"/>
</dbReference>
<dbReference type="EMBL" id="MBLM01000036">
    <property type="protein sequence ID" value="OHV43177.1"/>
    <property type="molecule type" value="Genomic_DNA"/>
</dbReference>
<dbReference type="AlphaFoldDB" id="A0A1S1RB15"/>
<dbReference type="Gene3D" id="3.40.50.620">
    <property type="entry name" value="HUPs"/>
    <property type="match status" value="2"/>
</dbReference>
<comment type="caution">
    <text evidence="19">The sequence shown here is derived from an EMBL/GenBank/DDBJ whole genome shotgun (WGS) entry which is preliminary data.</text>
</comment>
<evidence type="ECO:0000256" key="3">
    <source>
        <dbReference type="ARBA" id="ARBA00007078"/>
    </source>
</evidence>
<dbReference type="InterPro" id="IPR002301">
    <property type="entry name" value="Ile-tRNA-ligase"/>
</dbReference>
<dbReference type="GO" id="GO:0006428">
    <property type="term" value="P:isoleucyl-tRNA aminoacylation"/>
    <property type="evidence" value="ECO:0007669"/>
    <property type="project" value="UniProtKB-UniRule"/>
</dbReference>
<keyword evidence="11 15" id="KW-0648">Protein biosynthesis</keyword>
<comment type="cofactor">
    <cofactor evidence="1 15">
        <name>Zn(2+)</name>
        <dbReference type="ChEBI" id="CHEBI:29105"/>
    </cofactor>
</comment>
<dbReference type="InterPro" id="IPR009080">
    <property type="entry name" value="tRNAsynth_Ia_anticodon-bd"/>
</dbReference>
<dbReference type="InterPro" id="IPR013155">
    <property type="entry name" value="M/V/L/I-tRNA-synth_anticd-bd"/>
</dbReference>
<feature type="short sequence motif" description="'KMSKS' region" evidence="15">
    <location>
        <begin position="641"/>
        <end position="645"/>
    </location>
</feature>
<protein>
    <recommendedName>
        <fullName evidence="15">Isoleucine--tRNA ligase</fullName>
        <ecNumber evidence="15">6.1.1.5</ecNumber>
    </recommendedName>
    <alternativeName>
        <fullName evidence="15">Isoleucyl-tRNA synthetase</fullName>
        <shortName evidence="15">IleRS</shortName>
    </alternativeName>
</protein>
<dbReference type="Pfam" id="PF00133">
    <property type="entry name" value="tRNA-synt_1"/>
    <property type="match status" value="1"/>
</dbReference>
<keyword evidence="12 15" id="KW-0030">Aminoacyl-tRNA synthetase</keyword>
<organism evidence="19 20">
    <name type="scientific">Parafrankia colletiae</name>
    <dbReference type="NCBI Taxonomy" id="573497"/>
    <lineage>
        <taxon>Bacteria</taxon>
        <taxon>Bacillati</taxon>
        <taxon>Actinomycetota</taxon>
        <taxon>Actinomycetes</taxon>
        <taxon>Frankiales</taxon>
        <taxon>Frankiaceae</taxon>
        <taxon>Parafrankia</taxon>
    </lineage>
</organism>
<evidence type="ECO:0000256" key="12">
    <source>
        <dbReference type="ARBA" id="ARBA00023146"/>
    </source>
</evidence>
<dbReference type="InterPro" id="IPR033709">
    <property type="entry name" value="Anticodon_Ile_ABEc"/>
</dbReference>
<dbReference type="RefSeq" id="WP_071082752.1">
    <property type="nucleotide sequence ID" value="NZ_MBLM01000036.1"/>
</dbReference>
<comment type="subunit">
    <text evidence="4 15">Monomer.</text>
</comment>
<reference evidence="20" key="1">
    <citation type="submission" date="2016-07" db="EMBL/GenBank/DDBJ databases">
        <title>Sequence Frankia sp. strain CcI1.17.</title>
        <authorList>
            <person name="Ghodhbane-Gtari F."/>
            <person name="Swanson E."/>
            <person name="Gueddou A."/>
            <person name="Morris K."/>
            <person name="Hezbri K."/>
            <person name="Ktari A."/>
            <person name="Nouioui I."/>
            <person name="Abebe-Akele F."/>
            <person name="Simpson S."/>
            <person name="Thomas K."/>
            <person name="Gtari M."/>
            <person name="Tisa L.S."/>
            <person name="Hurst S."/>
        </authorList>
    </citation>
    <scope>NUCLEOTIDE SEQUENCE [LARGE SCALE GENOMIC DNA]</scope>
    <source>
        <strain evidence="20">Cc1.17</strain>
    </source>
</reference>
<keyword evidence="20" id="KW-1185">Reference proteome</keyword>
<dbReference type="Pfam" id="PF08264">
    <property type="entry name" value="Anticodon_1"/>
    <property type="match status" value="1"/>
</dbReference>
<sequence>MTATPDVPQPAFRPLPARVDLPAFERETLERWKDSKVFHRSLQASADRPLWMFYEGPPTANGRPGAHHVEARVFKDLFPRYRTMKGYHVPRRAGWDCHGLPVELAVEKELGFTSKGDIEDYGIAAFNAKCRESVLRHVADFSAMTERMGYWVDLDTAYRTMDTEYIESVWWSLKQIFDKGLLVEDFRVTPYCPRDETPLSDHEVSQGYSDTDDPSVYVRFPVLDGPRDLAARGAHLLVWTTTPWTLVSNTAVAVHPEVTYVLTRAAGGELLVVAEPLVAAAVGEDAEILDRFTGTELAGTRYARPFELIPLARFEESAAKVVAGLGRGTGAAGAGPSVAGPAGPARLHSVVLAEYVTTTDGTGLVHQSPAFGAEDLTVCRANGLGVVNPVGRDGRFLPDVPLVGGLFFKDADAPLSTDLTTRGLMWRASTFTHSYPHCWRCHTPLIYYPLPSWYIRTTAVRDRLIAENARTDWHPERIRDGRYGEWLRNNVDWALSRSRYWGTPLPVWRCEADPSHVTCVGSLAELSELAGEDHSGLDPHRPFVDDVTLPCPTCGGVARRVPEVIDVWYDSGAMPFAQWGAPHRNAEEFARQYPARYICEAIDQTRGWFYTLMAIGTLVFDRSSYDTVLCLGLLLDADGRKMSKHVGNVLDPFELFERHGADAVRWLMLAGGSPWSDRRVGHEAIEDIVRKILLTYWNTASFFSLYAGAANWRPTAADGTGTGFPATAPGAAETAGAATDGLEPAAAPVAGSAADEPARRPVLDRWALSELADTVAEVDLALESFDSLRAGRRIARFVDDLSNWYVRRSRRRFWAGDPNALATLYTCLDGLTRLMSPFTPFLTDWLWSRLFAGVLPGAPDSVHLAPWPALPPELVEPGLSDRMDLVRRVVELGRSARAASGVRTRQPLPRAVVGSSAFGDLPDELRAQIAEELNVVAVEAATSDLVDISVKPNFRALGRRFGSRTKAVAAAVATAGTPVDGRLTVTVDGEAIDLGGDELIITETPREGWSVTSESGLSVALDLTVTPELARAGLARDVVRVLQDARRAAGLEITDRVTLRWSASREETAAALREHGGTVADEILATAFEEAPADAATPAETRAATSTETAGTAGGTGRYEGASAELGLTFTLTRATPAAAG</sequence>
<evidence type="ECO:0000256" key="11">
    <source>
        <dbReference type="ARBA" id="ARBA00022917"/>
    </source>
</evidence>
<evidence type="ECO:0000259" key="18">
    <source>
        <dbReference type="Pfam" id="PF08264"/>
    </source>
</evidence>
<evidence type="ECO:0000313" key="19">
    <source>
        <dbReference type="EMBL" id="OHV43177.1"/>
    </source>
</evidence>
<keyword evidence="8 15" id="KW-0547">Nucleotide-binding</keyword>
<dbReference type="FunFam" id="3.40.50.620:FF:000063">
    <property type="entry name" value="Isoleucine--tRNA ligase"/>
    <property type="match status" value="1"/>
</dbReference>
<dbReference type="InterPro" id="IPR014729">
    <property type="entry name" value="Rossmann-like_a/b/a_fold"/>
</dbReference>
<evidence type="ECO:0000256" key="4">
    <source>
        <dbReference type="ARBA" id="ARBA00011245"/>
    </source>
</evidence>
<dbReference type="NCBIfam" id="TIGR00392">
    <property type="entry name" value="ileS"/>
    <property type="match status" value="1"/>
</dbReference>
<feature type="short sequence motif" description="'HIGH' region" evidence="15">
    <location>
        <begin position="58"/>
        <end position="68"/>
    </location>
</feature>
<keyword evidence="6 15" id="KW-0436">Ligase</keyword>